<evidence type="ECO:0000313" key="3">
    <source>
        <dbReference type="EMBL" id="MCG2617969.1"/>
    </source>
</evidence>
<feature type="domain" description="Aerotolerance regulator N-terminal" evidence="2">
    <location>
        <begin position="1"/>
        <end position="77"/>
    </location>
</feature>
<dbReference type="RefSeq" id="WP_237876971.1">
    <property type="nucleotide sequence ID" value="NZ_JAKLTR010000029.1"/>
</dbReference>
<sequence>MFQLFNPIALFASAAVIIPVLIHLWNKRKGQTLKVGSISLLTENAKTTSRNFRITEWPLLLLRCLLIILVAALLAQPYWNNQQQKNKAGWIIINEHELATAYQQQQYLIDSLLKKGFELRNLSPQINTLTLSDTGKYEQNQPAVQNYWSYIRYLDAALPPKFPVYIISDLSAAHFAGKRPSAQLELYWISINRPLKADTITVDTYVDADGQSMALNKISSGTGSYFENVATNSSTQINKSRTINVSIYAGANSTDAKYLSAALSAIASYTGRNILINHSGDTASKQAIFWLQDSEPGEKIMNTLAAGGTIVRYEHTDSSLVKKSSTANNGSSILDGKDQDLFYQYASAGSKGLAVWKLANGRNILSEETIAGKHIIYFNSRFNPQWTDIVWNESLARLLLPIVLASPAYTGKDLRQISLEQSMPRHVDKKQNGITADAGFLNKTDLSFLLWIAVFAVFTLERIIAHHQLKQKNG</sequence>
<keyword evidence="1" id="KW-1133">Transmembrane helix</keyword>
<evidence type="ECO:0000256" key="1">
    <source>
        <dbReference type="SAM" id="Phobius"/>
    </source>
</evidence>
<dbReference type="Proteomes" id="UP001165367">
    <property type="component" value="Unassembled WGS sequence"/>
</dbReference>
<proteinExistence type="predicted"/>
<feature type="transmembrane region" description="Helical" evidence="1">
    <location>
        <begin position="6"/>
        <end position="25"/>
    </location>
</feature>
<dbReference type="InterPro" id="IPR011933">
    <property type="entry name" value="Double_TM_dom"/>
</dbReference>
<comment type="caution">
    <text evidence="3">The sequence shown here is derived from an EMBL/GenBank/DDBJ whole genome shotgun (WGS) entry which is preliminary data.</text>
</comment>
<organism evidence="3 4">
    <name type="scientific">Terrimonas ginsenosidimutans</name>
    <dbReference type="NCBI Taxonomy" id="2908004"/>
    <lineage>
        <taxon>Bacteria</taxon>
        <taxon>Pseudomonadati</taxon>
        <taxon>Bacteroidota</taxon>
        <taxon>Chitinophagia</taxon>
        <taxon>Chitinophagales</taxon>
        <taxon>Chitinophagaceae</taxon>
        <taxon>Terrimonas</taxon>
    </lineage>
</organism>
<keyword evidence="4" id="KW-1185">Reference proteome</keyword>
<dbReference type="PANTHER" id="PTHR37464">
    <property type="entry name" value="BLL2463 PROTEIN"/>
    <property type="match status" value="1"/>
</dbReference>
<dbReference type="EMBL" id="JAKLTR010000029">
    <property type="protein sequence ID" value="MCG2617969.1"/>
    <property type="molecule type" value="Genomic_DNA"/>
</dbReference>
<evidence type="ECO:0000313" key="4">
    <source>
        <dbReference type="Proteomes" id="UP001165367"/>
    </source>
</evidence>
<accession>A0ABS9L013</accession>
<keyword evidence="1" id="KW-0812">Transmembrane</keyword>
<name>A0ABS9L013_9BACT</name>
<dbReference type="Pfam" id="PF07584">
    <property type="entry name" value="BatA"/>
    <property type="match status" value="1"/>
</dbReference>
<dbReference type="InterPro" id="IPR024163">
    <property type="entry name" value="Aerotolerance_reg_N"/>
</dbReference>
<dbReference type="PANTHER" id="PTHR37464:SF1">
    <property type="entry name" value="BLL2463 PROTEIN"/>
    <property type="match status" value="1"/>
</dbReference>
<evidence type="ECO:0000259" key="2">
    <source>
        <dbReference type="Pfam" id="PF07584"/>
    </source>
</evidence>
<dbReference type="NCBIfam" id="TIGR02226">
    <property type="entry name" value="two_anch"/>
    <property type="match status" value="1"/>
</dbReference>
<gene>
    <name evidence="3" type="ORF">LZZ85_26945</name>
</gene>
<protein>
    <submittedName>
        <fullName evidence="3">BatA domain-containing protein</fullName>
    </submittedName>
</protein>
<feature type="transmembrane region" description="Helical" evidence="1">
    <location>
        <begin position="60"/>
        <end position="79"/>
    </location>
</feature>
<keyword evidence="1" id="KW-0472">Membrane</keyword>
<reference evidence="3" key="1">
    <citation type="submission" date="2022-01" db="EMBL/GenBank/DDBJ databases">
        <authorList>
            <person name="Jo J.-H."/>
            <person name="Im W.-T."/>
        </authorList>
    </citation>
    <scope>NUCLEOTIDE SEQUENCE</scope>
    <source>
        <strain evidence="3">NA20</strain>
    </source>
</reference>